<name>A0A6M2D3Z7_RHIMP</name>
<evidence type="ECO:0000313" key="1">
    <source>
        <dbReference type="EMBL" id="NOV39987.1"/>
    </source>
</evidence>
<dbReference type="GO" id="GO:0060271">
    <property type="term" value="P:cilium assembly"/>
    <property type="evidence" value="ECO:0007669"/>
    <property type="project" value="InterPro"/>
</dbReference>
<dbReference type="InterPro" id="IPR028233">
    <property type="entry name" value="BBIP10"/>
</dbReference>
<dbReference type="PANTHER" id="PTHR28596:SF1">
    <property type="entry name" value="BBSOME-INTERACTING PROTEIN 1"/>
    <property type="match status" value="1"/>
</dbReference>
<dbReference type="Pfam" id="PF14777">
    <property type="entry name" value="BBIP10"/>
    <property type="match status" value="1"/>
</dbReference>
<accession>A0A6M2D3Z7</accession>
<sequence length="92" mass="9929">MVSADLISQHSLEPGDCNHDRAAVHEVVPSRGLLFRETSAQPVLCKPKLMPLQSISLEKFGAPAGSTEDSATAAPQESLVPQTQINKWPGFY</sequence>
<dbReference type="GO" id="GO:0034464">
    <property type="term" value="C:BBSome"/>
    <property type="evidence" value="ECO:0007669"/>
    <property type="project" value="InterPro"/>
</dbReference>
<proteinExistence type="predicted"/>
<dbReference type="PANTHER" id="PTHR28596">
    <property type="entry name" value="BBSOME-INTERACTING PROTEIN 1"/>
    <property type="match status" value="1"/>
</dbReference>
<organism evidence="1">
    <name type="scientific">Rhipicephalus microplus</name>
    <name type="common">Cattle tick</name>
    <name type="synonym">Boophilus microplus</name>
    <dbReference type="NCBI Taxonomy" id="6941"/>
    <lineage>
        <taxon>Eukaryota</taxon>
        <taxon>Metazoa</taxon>
        <taxon>Ecdysozoa</taxon>
        <taxon>Arthropoda</taxon>
        <taxon>Chelicerata</taxon>
        <taxon>Arachnida</taxon>
        <taxon>Acari</taxon>
        <taxon>Parasitiformes</taxon>
        <taxon>Ixodida</taxon>
        <taxon>Ixodoidea</taxon>
        <taxon>Ixodidae</taxon>
        <taxon>Rhipicephalinae</taxon>
        <taxon>Rhipicephalus</taxon>
        <taxon>Boophilus</taxon>
    </lineage>
</organism>
<dbReference type="EMBL" id="GHWJ01007250">
    <property type="protein sequence ID" value="NOV39987.1"/>
    <property type="molecule type" value="Transcribed_RNA"/>
</dbReference>
<dbReference type="GO" id="GO:0097500">
    <property type="term" value="P:receptor localization to non-motile cilium"/>
    <property type="evidence" value="ECO:0007669"/>
    <property type="project" value="TreeGrafter"/>
</dbReference>
<protein>
    <submittedName>
        <fullName evidence="1">Uncharacterized protein</fullName>
    </submittedName>
</protein>
<reference evidence="1" key="1">
    <citation type="submission" date="2019-09" db="EMBL/GenBank/DDBJ databases">
        <title>Organ-specific transcriptomic study of the physiology of the cattle tick, Rhipicephalus microplus.</title>
        <authorList>
            <person name="Tirloni L."/>
            <person name="Braz G."/>
            <person name="Gandara A.C.P."/>
            <person name="Sabadin G.A."/>
            <person name="da Silva R.M."/>
            <person name="Guizzo M.G."/>
            <person name="Machado J.A."/>
            <person name="Costa E.P."/>
            <person name="Gomes H.F."/>
            <person name="Moraes J."/>
            <person name="Mota M.B.S."/>
            <person name="Mesquita R.D."/>
            <person name="Alvarenga P.H."/>
            <person name="Alves F."/>
            <person name="Seixas A."/>
            <person name="da Fonseca R.N."/>
            <person name="Fogaca A."/>
            <person name="Logullo C."/>
            <person name="Tanaka A."/>
            <person name="Daffre S."/>
            <person name="Termignoni C."/>
            <person name="Vaz I.S.Jr."/>
            <person name="Oliveira P.L."/>
            <person name="Ribeiro J.M."/>
        </authorList>
    </citation>
    <scope>NUCLEOTIDE SEQUENCE</scope>
    <source>
        <strain evidence="1">Porto Alegre</strain>
    </source>
</reference>
<dbReference type="AlphaFoldDB" id="A0A6M2D3Z7"/>